<evidence type="ECO:0008006" key="16">
    <source>
        <dbReference type="Google" id="ProtNLM"/>
    </source>
</evidence>
<dbReference type="GO" id="GO:0016579">
    <property type="term" value="P:protein deubiquitination"/>
    <property type="evidence" value="ECO:0007669"/>
    <property type="project" value="InterPro"/>
</dbReference>
<dbReference type="InterPro" id="IPR050185">
    <property type="entry name" value="Ub_carboxyl-term_hydrolase"/>
</dbReference>
<evidence type="ECO:0000256" key="4">
    <source>
        <dbReference type="ARBA" id="ARBA00022728"/>
    </source>
</evidence>
<name>A0A4T0EUJ3_WALIC</name>
<dbReference type="SUPFAM" id="SSF54001">
    <property type="entry name" value="Cysteine proteinases"/>
    <property type="match status" value="1"/>
</dbReference>
<dbReference type="PANTHER" id="PTHR21646">
    <property type="entry name" value="UBIQUITIN CARBOXYL-TERMINAL HYDROLASE"/>
    <property type="match status" value="1"/>
</dbReference>
<dbReference type="Pfam" id="PF02148">
    <property type="entry name" value="zf-UBP"/>
    <property type="match status" value="1"/>
</dbReference>
<keyword evidence="8" id="KW-0539">Nucleus</keyword>
<sequence length="445" mass="52140">MAKREVQSNLYLDTINRHLLDFDFEKVCSVSLTNKSVYCCLVCGRYFQGRSKSSPAYNHSIDEEHHVFLSLDRKEFYILPENYKVEDNSLSDIVRVLQPAYTGEEVNQLDNAVISHDLTKQPYLCGYVGLNNMKKNDYANVIIHTLTHINPLRNAFLLMDTYRSELLERFSTLNKRMWNKHLFKSQVSPHELLELMSKLSKNRFNIQNSADPVEFLTFLLNSLHKDLGGSKKPDSSVIYRLFQGMLRITSQKIIQLDENEEIDKKFIEEDKIAINTTPFLILSCDLPPKPVFSDDENIIPQVSLAEVLRKYDGVHKQEQFGQRRSYQLVKLPKYLIIHFKRFSKNKFKEEYNQTIINYPISGVDFKDYVENSDGDESTVYDLVANICHEHDNNNSSKWKSQLKSPLTNDDGTNKWYQLQDLFVEEIDRRLIFLGETYLQVWQQRD</sequence>
<evidence type="ECO:0000256" key="6">
    <source>
        <dbReference type="ARBA" id="ARBA00022833"/>
    </source>
</evidence>
<evidence type="ECO:0000313" key="12">
    <source>
        <dbReference type="EMBL" id="TIB16725.1"/>
    </source>
</evidence>
<dbReference type="AlphaFoldDB" id="A0A4T0EUJ3"/>
<organism evidence="12 14">
    <name type="scientific">Wallemia ichthyophaga</name>
    <dbReference type="NCBI Taxonomy" id="245174"/>
    <lineage>
        <taxon>Eukaryota</taxon>
        <taxon>Fungi</taxon>
        <taxon>Dikarya</taxon>
        <taxon>Basidiomycota</taxon>
        <taxon>Wallemiomycotina</taxon>
        <taxon>Wallemiomycetes</taxon>
        <taxon>Wallemiales</taxon>
        <taxon>Wallemiaceae</taxon>
        <taxon>Wallemia</taxon>
    </lineage>
</organism>
<keyword evidence="7" id="KW-0508">mRNA splicing</keyword>
<dbReference type="PROSITE" id="PS50271">
    <property type="entry name" value="ZF_UBP"/>
    <property type="match status" value="1"/>
</dbReference>
<dbReference type="GO" id="GO:0000245">
    <property type="term" value="P:spliceosomal complex assembly"/>
    <property type="evidence" value="ECO:0007669"/>
    <property type="project" value="InterPro"/>
</dbReference>
<evidence type="ECO:0000256" key="1">
    <source>
        <dbReference type="ARBA" id="ARBA00004123"/>
    </source>
</evidence>
<dbReference type="EMBL" id="SPOI01000001">
    <property type="protein sequence ID" value="TIB43203.1"/>
    <property type="molecule type" value="Genomic_DNA"/>
</dbReference>
<proteinExistence type="predicted"/>
<dbReference type="GO" id="GO:0004843">
    <property type="term" value="F:cysteine-type deubiquitinase activity"/>
    <property type="evidence" value="ECO:0007669"/>
    <property type="project" value="InterPro"/>
</dbReference>
<dbReference type="EMBL" id="SPOF01000003">
    <property type="protein sequence ID" value="TIB16725.1"/>
    <property type="molecule type" value="Genomic_DNA"/>
</dbReference>
<dbReference type="PROSITE" id="PS50235">
    <property type="entry name" value="USP_3"/>
    <property type="match status" value="1"/>
</dbReference>
<keyword evidence="4" id="KW-0747">Spliceosome</keyword>
<comment type="caution">
    <text evidence="12">The sequence shown here is derived from an EMBL/GenBank/DDBJ whole genome shotgun (WGS) entry which is preliminary data.</text>
</comment>
<evidence type="ECO:0000256" key="3">
    <source>
        <dbReference type="ARBA" id="ARBA00022723"/>
    </source>
</evidence>
<evidence type="ECO:0000256" key="2">
    <source>
        <dbReference type="ARBA" id="ARBA00022664"/>
    </source>
</evidence>
<evidence type="ECO:0000259" key="11">
    <source>
        <dbReference type="PROSITE" id="PS50271"/>
    </source>
</evidence>
<dbReference type="SMART" id="SM00290">
    <property type="entry name" value="ZnF_UBP"/>
    <property type="match status" value="1"/>
</dbReference>
<keyword evidence="3" id="KW-0479">Metal-binding</keyword>
<dbReference type="Gene3D" id="3.90.70.10">
    <property type="entry name" value="Cysteine proteinases"/>
    <property type="match status" value="1"/>
</dbReference>
<dbReference type="Pfam" id="PF00443">
    <property type="entry name" value="UCH"/>
    <property type="match status" value="1"/>
</dbReference>
<feature type="domain" description="UBP-type" evidence="11">
    <location>
        <begin position="7"/>
        <end position="104"/>
    </location>
</feature>
<evidence type="ECO:0000256" key="7">
    <source>
        <dbReference type="ARBA" id="ARBA00023187"/>
    </source>
</evidence>
<comment type="subcellular location">
    <subcellularLocation>
        <location evidence="1">Nucleus</location>
    </subcellularLocation>
</comment>
<feature type="domain" description="USP" evidence="10">
    <location>
        <begin position="128"/>
        <end position="444"/>
    </location>
</feature>
<dbReference type="InterPro" id="IPR001607">
    <property type="entry name" value="Znf_UBP"/>
</dbReference>
<dbReference type="CDD" id="cd02669">
    <property type="entry name" value="Peptidase_C19M"/>
    <property type="match status" value="1"/>
</dbReference>
<accession>A0A4T0EUJ3</accession>
<keyword evidence="2" id="KW-0507">mRNA processing</keyword>
<dbReference type="Proteomes" id="UP000306954">
    <property type="component" value="Unassembled WGS sequence"/>
</dbReference>
<evidence type="ECO:0000256" key="5">
    <source>
        <dbReference type="ARBA" id="ARBA00022771"/>
    </source>
</evidence>
<dbReference type="GO" id="GO:0005681">
    <property type="term" value="C:spliceosomal complex"/>
    <property type="evidence" value="ECO:0007669"/>
    <property type="project" value="UniProtKB-KW"/>
</dbReference>
<dbReference type="PANTHER" id="PTHR21646:SF16">
    <property type="entry name" value="U4_U6.U5 TRI-SNRNP-ASSOCIATED PROTEIN 2"/>
    <property type="match status" value="1"/>
</dbReference>
<dbReference type="Gene3D" id="3.30.40.10">
    <property type="entry name" value="Zinc/RING finger domain, C3HC4 (zinc finger)"/>
    <property type="match status" value="1"/>
</dbReference>
<evidence type="ECO:0000256" key="9">
    <source>
        <dbReference type="PROSITE-ProRule" id="PRU00502"/>
    </source>
</evidence>
<evidence type="ECO:0000313" key="13">
    <source>
        <dbReference type="EMBL" id="TIB43203.1"/>
    </source>
</evidence>
<dbReference type="SUPFAM" id="SSF57850">
    <property type="entry name" value="RING/U-box"/>
    <property type="match status" value="1"/>
</dbReference>
<gene>
    <name evidence="13" type="ORF">E3P86_00071</name>
    <name evidence="12" type="ORF">E3P90_00394</name>
</gene>
<keyword evidence="5 9" id="KW-0863">Zinc-finger</keyword>
<reference evidence="14 15" key="1">
    <citation type="submission" date="2019-03" db="EMBL/GenBank/DDBJ databases">
        <title>Sequencing 23 genomes of Wallemia ichthyophaga.</title>
        <authorList>
            <person name="Gostincar C."/>
        </authorList>
    </citation>
    <scope>NUCLEOTIDE SEQUENCE [LARGE SCALE GENOMIC DNA]</scope>
    <source>
        <strain evidence="13 15">EXF-6200</strain>
        <strain evidence="12 14">EXF-8621</strain>
    </source>
</reference>
<evidence type="ECO:0000313" key="15">
    <source>
        <dbReference type="Proteomes" id="UP000310689"/>
    </source>
</evidence>
<dbReference type="InterPro" id="IPR038765">
    <property type="entry name" value="Papain-like_cys_pep_sf"/>
</dbReference>
<dbReference type="InterPro" id="IPR033809">
    <property type="entry name" value="USP39"/>
</dbReference>
<evidence type="ECO:0000259" key="10">
    <source>
        <dbReference type="PROSITE" id="PS50235"/>
    </source>
</evidence>
<evidence type="ECO:0000256" key="8">
    <source>
        <dbReference type="ARBA" id="ARBA00023242"/>
    </source>
</evidence>
<dbReference type="GO" id="GO:0008270">
    <property type="term" value="F:zinc ion binding"/>
    <property type="evidence" value="ECO:0007669"/>
    <property type="project" value="UniProtKB-KW"/>
</dbReference>
<dbReference type="Proteomes" id="UP000310689">
    <property type="component" value="Unassembled WGS sequence"/>
</dbReference>
<protein>
    <recommendedName>
        <fullName evidence="16">U4/U6.U5 tri-snRNP-associated protein 2</fullName>
    </recommendedName>
</protein>
<keyword evidence="6" id="KW-0862">Zinc</keyword>
<evidence type="ECO:0000313" key="14">
    <source>
        <dbReference type="Proteomes" id="UP000306954"/>
    </source>
</evidence>
<dbReference type="InterPro" id="IPR013083">
    <property type="entry name" value="Znf_RING/FYVE/PHD"/>
</dbReference>
<dbReference type="InterPro" id="IPR001394">
    <property type="entry name" value="Peptidase_C19_UCH"/>
</dbReference>
<dbReference type="InterPro" id="IPR028889">
    <property type="entry name" value="USP"/>
</dbReference>